<dbReference type="AlphaFoldDB" id="A0A1I0V2B1"/>
<name>A0A1I0V2B1_9CLOT</name>
<evidence type="ECO:0000313" key="2">
    <source>
        <dbReference type="Proteomes" id="UP000198619"/>
    </source>
</evidence>
<proteinExistence type="predicted"/>
<evidence type="ECO:0008006" key="3">
    <source>
        <dbReference type="Google" id="ProtNLM"/>
    </source>
</evidence>
<evidence type="ECO:0000313" key="1">
    <source>
        <dbReference type="EMBL" id="SFA70167.1"/>
    </source>
</evidence>
<organism evidence="1 2">
    <name type="scientific">Clostridium frigidicarnis</name>
    <dbReference type="NCBI Taxonomy" id="84698"/>
    <lineage>
        <taxon>Bacteria</taxon>
        <taxon>Bacillati</taxon>
        <taxon>Bacillota</taxon>
        <taxon>Clostridia</taxon>
        <taxon>Eubacteriales</taxon>
        <taxon>Clostridiaceae</taxon>
        <taxon>Clostridium</taxon>
    </lineage>
</organism>
<dbReference type="RefSeq" id="WP_090037606.1">
    <property type="nucleotide sequence ID" value="NZ_FOKI01000001.1"/>
</dbReference>
<dbReference type="Proteomes" id="UP000198619">
    <property type="component" value="Unassembled WGS sequence"/>
</dbReference>
<gene>
    <name evidence="1" type="ORF">SAMN04488528_100191</name>
</gene>
<accession>A0A1I0V2B1</accession>
<dbReference type="Pfam" id="PF20765">
    <property type="entry name" value="Phage_tail_terminator_8"/>
    <property type="match status" value="1"/>
</dbReference>
<protein>
    <recommendedName>
        <fullName evidence="3">Phage protein</fullName>
    </recommendedName>
</protein>
<dbReference type="OrthoDB" id="2063617at2"/>
<dbReference type="EMBL" id="FOKI01000001">
    <property type="protein sequence ID" value="SFA70167.1"/>
    <property type="molecule type" value="Genomic_DNA"/>
</dbReference>
<reference evidence="1 2" key="1">
    <citation type="submission" date="2016-10" db="EMBL/GenBank/DDBJ databases">
        <authorList>
            <person name="de Groot N.N."/>
        </authorList>
    </citation>
    <scope>NUCLEOTIDE SEQUENCE [LARGE SCALE GENOMIC DNA]</scope>
    <source>
        <strain evidence="1 2">DSM 12271</strain>
    </source>
</reference>
<dbReference type="InterPro" id="IPR049254">
    <property type="entry name" value="Phage_tail_terminator"/>
</dbReference>
<sequence length="153" mass="18106">MITLKDINIALTKKVTDGLKDTEYKDVVFTSTDITEKIQRPCFYIDLGVTNSTKQKFGMKERELQIYLYYFCKDTKAKKKDLLIMQDYLDNILLGDFWVTETFLYGIENIEHELRHADGYLITQFTLFSNEEIEIVDNYKTMENLELEINIKN</sequence>
<dbReference type="STRING" id="84698.SAMN04488528_100191"/>
<keyword evidence="2" id="KW-1185">Reference proteome</keyword>